<sequence length="266" mass="28939">MGSVLEVVEPLTVAGHAADDLKIGRLLHVEGVRIEGEDPETAERVWINTERGRRLTFGRAELEHRARVLRVEELGVVELEPVAEPAERAGRRSRAVAQRRKLARRREAIHRLALAVEELGRGRRARAGRVGAAAAGQPTQAVPFLHPATPAHRVLGIHWQTAEADWNAALTEEVDVVHVHADPDPAAREKVLQRARDVKEAMRARGMHRVDPVVVGPLGDESDLLFTACLAAGIAVSGDDHGGYTRTVAGAVRKRGAAGAFRIDLR</sequence>
<dbReference type="STRING" id="1142394.PSMK_06970"/>
<dbReference type="KEGG" id="phm:PSMK_06970"/>
<reference evidence="1 2" key="1">
    <citation type="submission" date="2012-02" db="EMBL/GenBank/DDBJ databases">
        <title>Complete genome sequence of Phycisphaera mikurensis NBRC 102666.</title>
        <authorList>
            <person name="Ankai A."/>
            <person name="Hosoyama A."/>
            <person name="Terui Y."/>
            <person name="Sekine M."/>
            <person name="Fukai R."/>
            <person name="Kato Y."/>
            <person name="Nakamura S."/>
            <person name="Yamada-Narita S."/>
            <person name="Kawakoshi A."/>
            <person name="Fukunaga Y."/>
            <person name="Yamazaki S."/>
            <person name="Fujita N."/>
        </authorList>
    </citation>
    <scope>NUCLEOTIDE SEQUENCE [LARGE SCALE GENOMIC DNA]</scope>
    <source>
        <strain evidence="2">NBRC 102666 / KCTC 22515 / FYK2301M01</strain>
    </source>
</reference>
<dbReference type="EMBL" id="AP012338">
    <property type="protein sequence ID" value="BAM02856.1"/>
    <property type="molecule type" value="Genomic_DNA"/>
</dbReference>
<name>I0IC68_PHYMF</name>
<dbReference type="HOGENOM" id="CLU_1045277_0_0_0"/>
<dbReference type="Proteomes" id="UP000007881">
    <property type="component" value="Chromosome"/>
</dbReference>
<evidence type="ECO:0000313" key="1">
    <source>
        <dbReference type="EMBL" id="BAM02856.1"/>
    </source>
</evidence>
<gene>
    <name evidence="1" type="ordered locus">PSMK_06970</name>
</gene>
<protein>
    <submittedName>
        <fullName evidence="1">Uncharacterized protein</fullName>
    </submittedName>
</protein>
<dbReference type="AlphaFoldDB" id="I0IC68"/>
<accession>I0IC68</accession>
<organism evidence="1 2">
    <name type="scientific">Phycisphaera mikurensis (strain NBRC 102666 / KCTC 22515 / FYK2301M01)</name>
    <dbReference type="NCBI Taxonomy" id="1142394"/>
    <lineage>
        <taxon>Bacteria</taxon>
        <taxon>Pseudomonadati</taxon>
        <taxon>Planctomycetota</taxon>
        <taxon>Phycisphaerae</taxon>
        <taxon>Phycisphaerales</taxon>
        <taxon>Phycisphaeraceae</taxon>
        <taxon>Phycisphaera</taxon>
    </lineage>
</organism>
<keyword evidence="2" id="KW-1185">Reference proteome</keyword>
<proteinExistence type="predicted"/>
<evidence type="ECO:0000313" key="2">
    <source>
        <dbReference type="Proteomes" id="UP000007881"/>
    </source>
</evidence>